<dbReference type="SUPFAM" id="SSF53383">
    <property type="entry name" value="PLP-dependent transferases"/>
    <property type="match status" value="1"/>
</dbReference>
<feature type="modified residue" description="N6-(pyridoxal phosphate)lysine" evidence="3">
    <location>
        <position position="220"/>
    </location>
</feature>
<dbReference type="InterPro" id="IPR054542">
    <property type="entry name" value="Cys_met_metab_PP"/>
</dbReference>
<dbReference type="OrthoDB" id="9803729at2"/>
<dbReference type="PANTHER" id="PTHR11808">
    <property type="entry name" value="TRANS-SULFURATION ENZYME FAMILY MEMBER"/>
    <property type="match status" value="1"/>
</dbReference>
<evidence type="ECO:0000256" key="3">
    <source>
        <dbReference type="PIRSR" id="PIRSR001434-2"/>
    </source>
</evidence>
<proteinExistence type="inferred from homology"/>
<evidence type="ECO:0000256" key="2">
    <source>
        <dbReference type="ARBA" id="ARBA00022898"/>
    </source>
</evidence>
<dbReference type="CDD" id="cd00614">
    <property type="entry name" value="CGS_like"/>
    <property type="match status" value="1"/>
</dbReference>
<accession>A0A316U3Q4</accession>
<dbReference type="PANTHER" id="PTHR11808:SF80">
    <property type="entry name" value="CYSTATHIONINE GAMMA-LYASE"/>
    <property type="match status" value="1"/>
</dbReference>
<dbReference type="InterPro" id="IPR015421">
    <property type="entry name" value="PyrdxlP-dep_Trfase_major"/>
</dbReference>
<dbReference type="GO" id="GO:0019346">
    <property type="term" value="P:transsulfuration"/>
    <property type="evidence" value="ECO:0007669"/>
    <property type="project" value="InterPro"/>
</dbReference>
<keyword evidence="5" id="KW-0456">Lyase</keyword>
<dbReference type="RefSeq" id="WP_109643707.1">
    <property type="nucleotide sequence ID" value="NZ_QGGB01000001.1"/>
</dbReference>
<gene>
    <name evidence="5" type="ORF">DDZ15_00320</name>
</gene>
<sequence>MESKKTEYRAIETICAQADHPDKDPYGSHAMPLYQTSTFAFKDAESGRKFFAHEPGGATHSYSRLGNPTVEKAEQVIADLEGLDLEERTEGMLFGSGMAAITTAFLALASGKRILAQKALYGCTSQFLQEQAGKMNIRVQNVDPNTPDDIIQAFKKYKDIGLVYLESIANPTMRVCNLELISEIAHEHGALVMVDNTFATPYHIRPMSWGADLVAHSTTKYLNGHGTVVGGALAARKGFFEKHGIPVYRKNLGGISGPFDAWLTLMGIKTFPLRMKQHNLNGKAVADYLDRHPAVSRIWHTGLETHPDGEIIEKLMVNGYGAMIAFELKGGLDAGIQLMNRVELCTLAVSLGTVDSLIQHPASMTHSVVDPVIRGEAGITDGLVRLSVGIENASDIIADLNRALSSIKYQKSVASDPENQESRLASAE</sequence>
<dbReference type="GO" id="GO:0030170">
    <property type="term" value="F:pyridoxal phosphate binding"/>
    <property type="evidence" value="ECO:0007669"/>
    <property type="project" value="InterPro"/>
</dbReference>
<dbReference type="Gene3D" id="3.90.1150.10">
    <property type="entry name" value="Aspartate Aminotransferase, domain 1"/>
    <property type="match status" value="1"/>
</dbReference>
<dbReference type="GO" id="GO:0009086">
    <property type="term" value="P:methionine biosynthetic process"/>
    <property type="evidence" value="ECO:0007669"/>
    <property type="project" value="UniProtKB-ARBA"/>
</dbReference>
<dbReference type="AlphaFoldDB" id="A0A316U3Q4"/>
<dbReference type="PROSITE" id="PS00868">
    <property type="entry name" value="CYS_MET_METAB_PP"/>
    <property type="match status" value="1"/>
</dbReference>
<comment type="caution">
    <text evidence="5">The sequence shown here is derived from an EMBL/GenBank/DDBJ whole genome shotgun (WGS) entry which is preliminary data.</text>
</comment>
<comment type="cofactor">
    <cofactor evidence="1 4">
        <name>pyridoxal 5'-phosphate</name>
        <dbReference type="ChEBI" id="CHEBI:597326"/>
    </cofactor>
</comment>
<dbReference type="Gene3D" id="3.40.640.10">
    <property type="entry name" value="Type I PLP-dependent aspartate aminotransferase-like (Major domain)"/>
    <property type="match status" value="1"/>
</dbReference>
<evidence type="ECO:0000313" key="6">
    <source>
        <dbReference type="Proteomes" id="UP000245533"/>
    </source>
</evidence>
<dbReference type="GO" id="GO:0018826">
    <property type="term" value="F:methionine gamma-lyase activity"/>
    <property type="evidence" value="ECO:0007669"/>
    <property type="project" value="UniProtKB-EC"/>
</dbReference>
<keyword evidence="6" id="KW-1185">Reference proteome</keyword>
<evidence type="ECO:0000256" key="1">
    <source>
        <dbReference type="ARBA" id="ARBA00001933"/>
    </source>
</evidence>
<evidence type="ECO:0000313" key="5">
    <source>
        <dbReference type="EMBL" id="PWN08116.1"/>
    </source>
</evidence>
<dbReference type="FunFam" id="3.40.640.10:FF:000046">
    <property type="entry name" value="Cystathionine gamma-lyase"/>
    <property type="match status" value="1"/>
</dbReference>
<dbReference type="FunFam" id="3.90.1150.10:FF:000033">
    <property type="entry name" value="Cystathionine gamma-synthase"/>
    <property type="match status" value="1"/>
</dbReference>
<keyword evidence="2 3" id="KW-0663">Pyridoxal phosphate</keyword>
<dbReference type="EC" id="4.4.1.11" evidence="5"/>
<dbReference type="Pfam" id="PF01053">
    <property type="entry name" value="Cys_Met_Meta_PP"/>
    <property type="match status" value="1"/>
</dbReference>
<dbReference type="EMBL" id="QGGB01000001">
    <property type="protein sequence ID" value="PWN08116.1"/>
    <property type="molecule type" value="Genomic_DNA"/>
</dbReference>
<dbReference type="Proteomes" id="UP000245533">
    <property type="component" value="Unassembled WGS sequence"/>
</dbReference>
<dbReference type="InterPro" id="IPR015422">
    <property type="entry name" value="PyrdxlP-dep_Trfase_small"/>
</dbReference>
<organism evidence="5 6">
    <name type="scientific">Rhodohalobacter mucosus</name>
    <dbReference type="NCBI Taxonomy" id="2079485"/>
    <lineage>
        <taxon>Bacteria</taxon>
        <taxon>Pseudomonadati</taxon>
        <taxon>Balneolota</taxon>
        <taxon>Balneolia</taxon>
        <taxon>Balneolales</taxon>
        <taxon>Balneolaceae</taxon>
        <taxon>Rhodohalobacter</taxon>
    </lineage>
</organism>
<dbReference type="InterPro" id="IPR015424">
    <property type="entry name" value="PyrdxlP-dep_Trfase"/>
</dbReference>
<comment type="similarity">
    <text evidence="4">Belongs to the trans-sulfuration enzymes family.</text>
</comment>
<dbReference type="PIRSF" id="PIRSF001434">
    <property type="entry name" value="CGS"/>
    <property type="match status" value="1"/>
</dbReference>
<dbReference type="GO" id="GO:0005737">
    <property type="term" value="C:cytoplasm"/>
    <property type="evidence" value="ECO:0007669"/>
    <property type="project" value="TreeGrafter"/>
</dbReference>
<name>A0A316U3Q4_9BACT</name>
<protein>
    <submittedName>
        <fullName evidence="5">Methionine gamma-lyase</fullName>
        <ecNumber evidence="5">4.4.1.11</ecNumber>
    </submittedName>
</protein>
<evidence type="ECO:0000256" key="4">
    <source>
        <dbReference type="RuleBase" id="RU362118"/>
    </source>
</evidence>
<dbReference type="InterPro" id="IPR000277">
    <property type="entry name" value="Cys/Met-Metab_PyrdxlP-dep_enz"/>
</dbReference>
<reference evidence="5 6" key="1">
    <citation type="submission" date="2018-05" db="EMBL/GenBank/DDBJ databases">
        <title>Rhodohalobacter halophilus gen. nov., sp. nov., a moderately halophilic member of the family Balneolaceae.</title>
        <authorList>
            <person name="Liu Z.-W."/>
        </authorList>
    </citation>
    <scope>NUCLEOTIDE SEQUENCE [LARGE SCALE GENOMIC DNA]</scope>
    <source>
        <strain evidence="5 6">8A47</strain>
    </source>
</reference>